<keyword evidence="2" id="KW-0028">Amino-acid biosynthesis</keyword>
<evidence type="ECO:0000259" key="7">
    <source>
        <dbReference type="Pfam" id="PF02826"/>
    </source>
</evidence>
<evidence type="ECO:0000259" key="6">
    <source>
        <dbReference type="Pfam" id="PF00389"/>
    </source>
</evidence>
<dbReference type="InterPro" id="IPR050857">
    <property type="entry name" value="D-2-hydroxyacid_DH"/>
</dbReference>
<dbReference type="InterPro" id="IPR006139">
    <property type="entry name" value="D-isomer_2_OHA_DH_cat_dom"/>
</dbReference>
<comment type="similarity">
    <text evidence="1 5">Belongs to the D-isomer specific 2-hydroxyacid dehydrogenase family.</text>
</comment>
<evidence type="ECO:0000313" key="11">
    <source>
        <dbReference type="Proteomes" id="UP001595190"/>
    </source>
</evidence>
<evidence type="ECO:0000313" key="8">
    <source>
        <dbReference type="EMBL" id="MEW9307668.1"/>
    </source>
</evidence>
<accession>A0ABV6ZNW7</accession>
<reference evidence="8 10" key="1">
    <citation type="submission" date="2024-07" db="EMBL/GenBank/DDBJ databases">
        <title>Description of Labrys sedimenti sp. nov., isolated from a diclofenac-degrading enrichment culture.</title>
        <authorList>
            <person name="Tancsics A."/>
            <person name="Csepanyi A."/>
        </authorList>
    </citation>
    <scope>NUCLEOTIDE SEQUENCE [LARGE SCALE GENOMIC DNA]</scope>
    <source>
        <strain evidence="8 10">LMG 23578</strain>
    </source>
</reference>
<evidence type="ECO:0000313" key="9">
    <source>
        <dbReference type="EMBL" id="MFC2253885.1"/>
    </source>
</evidence>
<feature type="domain" description="D-isomer specific 2-hydroxyacid dehydrogenase catalytic" evidence="6">
    <location>
        <begin position="17"/>
        <end position="309"/>
    </location>
</feature>
<evidence type="ECO:0000256" key="1">
    <source>
        <dbReference type="ARBA" id="ARBA00005854"/>
    </source>
</evidence>
<dbReference type="SUPFAM" id="SSF52283">
    <property type="entry name" value="Formate/glycerate dehydrogenase catalytic domain-like"/>
    <property type="match status" value="1"/>
</dbReference>
<reference evidence="9 11" key="2">
    <citation type="submission" date="2024-09" db="EMBL/GenBank/DDBJ databases">
        <title>Description of Labrys sedimenti sp. nov., isolated from a diclofenac-degrading enrichment culture, and genome-based reclassification of Labrys portucalensis as a later heterotypic synonym of Labrys neptuniae.</title>
        <authorList>
            <person name="Tancsics A."/>
            <person name="Csepanyi A."/>
        </authorList>
    </citation>
    <scope>NUCLEOTIDE SEQUENCE [LARGE SCALE GENOMIC DNA]</scope>
    <source>
        <strain evidence="9 11">LMG 23412</strain>
    </source>
</reference>
<dbReference type="RefSeq" id="WP_311944773.1">
    <property type="nucleotide sequence ID" value="NZ_JAVSCS010000055.1"/>
</dbReference>
<feature type="domain" description="D-isomer specific 2-hydroxyacid dehydrogenase NAD-binding" evidence="7">
    <location>
        <begin position="112"/>
        <end position="284"/>
    </location>
</feature>
<evidence type="ECO:0000256" key="2">
    <source>
        <dbReference type="ARBA" id="ARBA00022605"/>
    </source>
</evidence>
<evidence type="ECO:0000313" key="10">
    <source>
        <dbReference type="Proteomes" id="UP001555786"/>
    </source>
</evidence>
<dbReference type="InterPro" id="IPR029752">
    <property type="entry name" value="D-isomer_DH_CS1"/>
</dbReference>
<organism evidence="9 11">
    <name type="scientific">Labrys neptuniae</name>
    <dbReference type="NCBI Taxonomy" id="376174"/>
    <lineage>
        <taxon>Bacteria</taxon>
        <taxon>Pseudomonadati</taxon>
        <taxon>Pseudomonadota</taxon>
        <taxon>Alphaproteobacteria</taxon>
        <taxon>Hyphomicrobiales</taxon>
        <taxon>Xanthobacteraceae</taxon>
        <taxon>Labrys</taxon>
    </lineage>
</organism>
<dbReference type="SUPFAM" id="SSF51735">
    <property type="entry name" value="NAD(P)-binding Rossmann-fold domains"/>
    <property type="match status" value="1"/>
</dbReference>
<protein>
    <submittedName>
        <fullName evidence="9">NAD(P)-dependent oxidoreductase</fullName>
    </submittedName>
</protein>
<name>A0ABV6ZNW7_9HYPH</name>
<dbReference type="Proteomes" id="UP001555786">
    <property type="component" value="Unassembled WGS sequence"/>
</dbReference>
<proteinExistence type="inferred from homology"/>
<dbReference type="InterPro" id="IPR006140">
    <property type="entry name" value="D-isomer_DH_NAD-bd"/>
</dbReference>
<dbReference type="Gene3D" id="3.40.50.720">
    <property type="entry name" value="NAD(P)-binding Rossmann-like Domain"/>
    <property type="match status" value="2"/>
</dbReference>
<dbReference type="EMBL" id="JBFNQD010000006">
    <property type="protein sequence ID" value="MEW9307668.1"/>
    <property type="molecule type" value="Genomic_DNA"/>
</dbReference>
<dbReference type="Pfam" id="PF00389">
    <property type="entry name" value="2-Hacid_dh"/>
    <property type="match status" value="1"/>
</dbReference>
<dbReference type="InterPro" id="IPR036291">
    <property type="entry name" value="NAD(P)-bd_dom_sf"/>
</dbReference>
<dbReference type="EMBL" id="JBHGPK010000024">
    <property type="protein sequence ID" value="MFC2253885.1"/>
    <property type="molecule type" value="Genomic_DNA"/>
</dbReference>
<dbReference type="Pfam" id="PF02826">
    <property type="entry name" value="2-Hacid_dh_C"/>
    <property type="match status" value="1"/>
</dbReference>
<dbReference type="PANTHER" id="PTHR42789:SF1">
    <property type="entry name" value="D-ISOMER SPECIFIC 2-HYDROXYACID DEHYDROGENASE FAMILY PROTEIN (AFU_ORTHOLOGUE AFUA_6G10090)"/>
    <property type="match status" value="1"/>
</dbReference>
<keyword evidence="3 5" id="KW-0560">Oxidoreductase</keyword>
<dbReference type="PROSITE" id="PS00065">
    <property type="entry name" value="D_2_HYDROXYACID_DH_1"/>
    <property type="match status" value="1"/>
</dbReference>
<comment type="caution">
    <text evidence="9">The sequence shown here is derived from an EMBL/GenBank/DDBJ whole genome shotgun (WGS) entry which is preliminary data.</text>
</comment>
<dbReference type="Proteomes" id="UP001595190">
    <property type="component" value="Unassembled WGS sequence"/>
</dbReference>
<evidence type="ECO:0000256" key="4">
    <source>
        <dbReference type="ARBA" id="ARBA00023027"/>
    </source>
</evidence>
<evidence type="ECO:0000256" key="5">
    <source>
        <dbReference type="RuleBase" id="RU003719"/>
    </source>
</evidence>
<evidence type="ECO:0000256" key="3">
    <source>
        <dbReference type="ARBA" id="ARBA00023002"/>
    </source>
</evidence>
<keyword evidence="4" id="KW-0520">NAD</keyword>
<dbReference type="PANTHER" id="PTHR42789">
    <property type="entry name" value="D-ISOMER SPECIFIC 2-HYDROXYACID DEHYDROGENASE FAMILY PROTEIN (AFU_ORTHOLOGUE AFUA_6G10090)"/>
    <property type="match status" value="1"/>
</dbReference>
<gene>
    <name evidence="8" type="ORF">ABXS05_19095</name>
    <name evidence="9" type="ORF">ACETRX_29920</name>
</gene>
<sequence length="310" mass="32050">MERILVTPRSLTSATHPLVERLRAEGHEIVMPAPGKLPDEADLLALVPGVTGWLAGVEKISPRVIAAASSLRAISRNGTGTDNLPVDTLLARKIAVRIAAGANAAGVAELAIGLIFAALRQIPLCDAGIKQGSWPRRIGAEIRGRKVGVVGCGAIGAEVARLAAALGAEILAYDPQRPAVNVEASSLRWVEISGMLAEADVVTLHCPAPADGRPLLGATEFAAMRRGAVVINTARSSLVDEAALLEALEDGRLGCYATDVFEEEPPASLALAGHAGVIATSHIGGFTQESVDRATEVAIANLMDALQGRA</sequence>
<keyword evidence="10" id="KW-1185">Reference proteome</keyword>